<evidence type="ECO:0000313" key="12">
    <source>
        <dbReference type="EMBL" id="RZC76944.1"/>
    </source>
</evidence>
<keyword evidence="3 9" id="KW-0863">Zinc-finger</keyword>
<evidence type="ECO:0000313" key="13">
    <source>
        <dbReference type="Proteomes" id="UP000316621"/>
    </source>
</evidence>
<dbReference type="OMA" id="VTEREWH"/>
<dbReference type="GO" id="GO:0003677">
    <property type="term" value="F:DNA binding"/>
    <property type="evidence" value="ECO:0007669"/>
    <property type="project" value="UniProtKB-KW"/>
</dbReference>
<keyword evidence="8" id="KW-0539">Nucleus</keyword>
<keyword evidence="4" id="KW-0862">Zinc</keyword>
<keyword evidence="13" id="KW-1185">Reference proteome</keyword>
<dbReference type="EMBL" id="CM010723">
    <property type="protein sequence ID" value="RZC76944.1"/>
    <property type="molecule type" value="Genomic_DNA"/>
</dbReference>
<dbReference type="Pfam" id="PF05699">
    <property type="entry name" value="Dimer_Tnp_hAT"/>
    <property type="match status" value="1"/>
</dbReference>
<protein>
    <recommendedName>
        <fullName evidence="11">BED-type domain-containing protein</fullName>
    </recommendedName>
</protein>
<keyword evidence="6" id="KW-0238">DNA-binding</keyword>
<dbReference type="InterPro" id="IPR012337">
    <property type="entry name" value="RNaseH-like_sf"/>
</dbReference>
<dbReference type="GO" id="GO:0008270">
    <property type="term" value="F:zinc ion binding"/>
    <property type="evidence" value="ECO:0007669"/>
    <property type="project" value="UniProtKB-KW"/>
</dbReference>
<organism evidence="12 13">
    <name type="scientific">Papaver somniferum</name>
    <name type="common">Opium poppy</name>
    <dbReference type="NCBI Taxonomy" id="3469"/>
    <lineage>
        <taxon>Eukaryota</taxon>
        <taxon>Viridiplantae</taxon>
        <taxon>Streptophyta</taxon>
        <taxon>Embryophyta</taxon>
        <taxon>Tracheophyta</taxon>
        <taxon>Spermatophyta</taxon>
        <taxon>Magnoliopsida</taxon>
        <taxon>Ranunculales</taxon>
        <taxon>Papaveraceae</taxon>
        <taxon>Papaveroideae</taxon>
        <taxon>Papaver</taxon>
    </lineage>
</organism>
<evidence type="ECO:0000256" key="6">
    <source>
        <dbReference type="ARBA" id="ARBA00023125"/>
    </source>
</evidence>
<dbReference type="PROSITE" id="PS50808">
    <property type="entry name" value="ZF_BED"/>
    <property type="match status" value="1"/>
</dbReference>
<evidence type="ECO:0000256" key="8">
    <source>
        <dbReference type="ARBA" id="ARBA00023242"/>
    </source>
</evidence>
<evidence type="ECO:0000259" key="11">
    <source>
        <dbReference type="PROSITE" id="PS50808"/>
    </source>
</evidence>
<feature type="domain" description="BED-type" evidence="11">
    <location>
        <begin position="92"/>
        <end position="146"/>
    </location>
</feature>
<keyword evidence="2" id="KW-0479">Metal-binding</keyword>
<name>A0A4Y7KUD3_PAPSO</name>
<dbReference type="SUPFAM" id="SSF53098">
    <property type="entry name" value="Ribonuclease H-like"/>
    <property type="match status" value="1"/>
</dbReference>
<dbReference type="Proteomes" id="UP000316621">
    <property type="component" value="Chromosome 9"/>
</dbReference>
<accession>A0A4Y7KUD3</accession>
<dbReference type="InterPro" id="IPR052035">
    <property type="entry name" value="ZnF_BED_domain_contain"/>
</dbReference>
<dbReference type="STRING" id="3469.A0A4Y7KUD3"/>
<dbReference type="PANTHER" id="PTHR46481:SF6">
    <property type="entry name" value="ZINC FINGER BED DOMAIN-CONTAINING PROTEIN RICESLEEPER 2-LIKE"/>
    <property type="match status" value="1"/>
</dbReference>
<evidence type="ECO:0000256" key="3">
    <source>
        <dbReference type="ARBA" id="ARBA00022771"/>
    </source>
</evidence>
<dbReference type="AlphaFoldDB" id="A0A4Y7KUD3"/>
<evidence type="ECO:0000256" key="1">
    <source>
        <dbReference type="ARBA" id="ARBA00004123"/>
    </source>
</evidence>
<comment type="subcellular location">
    <subcellularLocation>
        <location evidence="1">Nucleus</location>
    </subcellularLocation>
</comment>
<dbReference type="InterPro" id="IPR008906">
    <property type="entry name" value="HATC_C_dom"/>
</dbReference>
<gene>
    <name evidence="12" type="ORF">C5167_001066</name>
</gene>
<dbReference type="InterPro" id="IPR003656">
    <property type="entry name" value="Znf_BED"/>
</dbReference>
<dbReference type="Gramene" id="RZC76944">
    <property type="protein sequence ID" value="RZC76944"/>
    <property type="gene ID" value="C5167_001066"/>
</dbReference>
<dbReference type="SMART" id="SM00614">
    <property type="entry name" value="ZnF_BED"/>
    <property type="match status" value="1"/>
</dbReference>
<evidence type="ECO:0000256" key="4">
    <source>
        <dbReference type="ARBA" id="ARBA00022833"/>
    </source>
</evidence>
<evidence type="ECO:0000256" key="10">
    <source>
        <dbReference type="SAM" id="MobiDB-lite"/>
    </source>
</evidence>
<proteinExistence type="predicted"/>
<dbReference type="GO" id="GO:0046983">
    <property type="term" value="F:protein dimerization activity"/>
    <property type="evidence" value="ECO:0007669"/>
    <property type="project" value="InterPro"/>
</dbReference>
<reference evidence="12 13" key="1">
    <citation type="journal article" date="2018" name="Science">
        <title>The opium poppy genome and morphinan production.</title>
        <authorList>
            <person name="Guo L."/>
            <person name="Winzer T."/>
            <person name="Yang X."/>
            <person name="Li Y."/>
            <person name="Ning Z."/>
            <person name="He Z."/>
            <person name="Teodor R."/>
            <person name="Lu Y."/>
            <person name="Bowser T.A."/>
            <person name="Graham I.A."/>
            <person name="Ye K."/>
        </authorList>
    </citation>
    <scope>NUCLEOTIDE SEQUENCE [LARGE SCALE GENOMIC DNA]</scope>
    <source>
        <strain evidence="13">cv. HN1</strain>
        <tissue evidence="12">Leaves</tissue>
    </source>
</reference>
<evidence type="ECO:0000256" key="9">
    <source>
        <dbReference type="PROSITE-ProRule" id="PRU00027"/>
    </source>
</evidence>
<keyword evidence="7" id="KW-0804">Transcription</keyword>
<dbReference type="PANTHER" id="PTHR46481">
    <property type="entry name" value="ZINC FINGER BED DOMAIN-CONTAINING PROTEIN 4"/>
    <property type="match status" value="1"/>
</dbReference>
<keyword evidence="5" id="KW-0805">Transcription regulation</keyword>
<dbReference type="GO" id="GO:0005634">
    <property type="term" value="C:nucleus"/>
    <property type="evidence" value="ECO:0007669"/>
    <property type="project" value="UniProtKB-SubCell"/>
</dbReference>
<evidence type="ECO:0000256" key="2">
    <source>
        <dbReference type="ARBA" id="ARBA00022723"/>
    </source>
</evidence>
<feature type="region of interest" description="Disordered" evidence="10">
    <location>
        <begin position="1"/>
        <end position="21"/>
    </location>
</feature>
<evidence type="ECO:0000256" key="7">
    <source>
        <dbReference type="ARBA" id="ARBA00023163"/>
    </source>
</evidence>
<feature type="compositionally biased region" description="Basic and acidic residues" evidence="10">
    <location>
        <begin position="1"/>
        <end position="12"/>
    </location>
</feature>
<evidence type="ECO:0000256" key="5">
    <source>
        <dbReference type="ARBA" id="ARBA00023015"/>
    </source>
</evidence>
<sequence length="706" mass="79327">MHAREKTVKPDPSRVSAGKTRKLGIPMLMTRGPSHLYVSPRMSSVQLQEQDHINDVMSSDDDDVEMVDSVNVSADVGCACAPKPVSTEKKSRLRSDVWDFCNLVKNKDGKKYGVCKACNASYKYDSQKGGTSSMRRHVCPERQSKDIGQMILSAKNGQLSSRVRKVDQMKFRDLVSALLIARNVQFSLVEWKEFRDICAYLSVDDAKPISRNTGKADVVKKHKTRKEGIRNILKLAPGRMCLTSDMWTSVTPTGYITLTVHFLDQNWEFKKYLLNFCELPPPHTGENLSAKLFAMIEDWGIEDKVSNITLDNAANNGACAKIMQSRLVAKKILFNKGQYFHVRCCAHILSLIVKDGLVKIDPFVLKIRKSVKSQVRKQKFLDIVDALGMSGIGRGIRQDVKTRWNSTYLMLDSCLAYRAVFSHLKEVDSNYKHCPTDEEWEQIEVVTKFLKTFYDLTTLFSGNPRCKLQYLIFAYSKLYPDVRELESKVEAVRENMKKLYNEYYTFSRASGTGTQNVVIQTGGILPIKEEYAAAQENGGDLQSDLSELDLYLSEKHGCQRNVPFDILMYWKGTEQRFPVLSRMAGDILSIHISTVASESAFSISGRVINRFRSSLLLENAEAVITTRDWDHGVGKEDWDEDNVIIGEDVLGFELGAVEDGAVEDGERLLLGCREGALDGLNMTGNRPDIGGNSVKLVSGELTQSLS</sequence>